<dbReference type="EMBL" id="AQGS01001233">
    <property type="protein sequence ID" value="EPS35076.1"/>
    <property type="molecule type" value="Genomic_DNA"/>
</dbReference>
<reference evidence="2 3" key="1">
    <citation type="journal article" date="2013" name="PLoS Genet.">
        <title>Genomic mechanisms accounting for the adaptation to parasitism in nematode-trapping fungi.</title>
        <authorList>
            <person name="Meerupati T."/>
            <person name="Andersson K.M."/>
            <person name="Friman E."/>
            <person name="Kumar D."/>
            <person name="Tunlid A."/>
            <person name="Ahren D."/>
        </authorList>
    </citation>
    <scope>NUCLEOTIDE SEQUENCE [LARGE SCALE GENOMIC DNA]</scope>
    <source>
        <strain evidence="2 3">CBS 200.50</strain>
    </source>
</reference>
<feature type="region of interest" description="Disordered" evidence="1">
    <location>
        <begin position="291"/>
        <end position="310"/>
    </location>
</feature>
<evidence type="ECO:0000313" key="3">
    <source>
        <dbReference type="Proteomes" id="UP000015100"/>
    </source>
</evidence>
<name>S8A1P0_DACHA</name>
<evidence type="ECO:0000256" key="1">
    <source>
        <dbReference type="SAM" id="MobiDB-lite"/>
    </source>
</evidence>
<reference evidence="3" key="2">
    <citation type="submission" date="2013-04" db="EMBL/GenBank/DDBJ databases">
        <title>Genomic mechanisms accounting for the adaptation to parasitism in nematode-trapping fungi.</title>
        <authorList>
            <person name="Ahren D.G."/>
        </authorList>
    </citation>
    <scope>NUCLEOTIDE SEQUENCE [LARGE SCALE GENOMIC DNA]</scope>
    <source>
        <strain evidence="3">CBS 200.50</strain>
    </source>
</reference>
<accession>S8A1P0</accession>
<sequence length="310" mass="34690">MLSDPNGVAQIFLLPGFSSLFNFLSFYEEFSSSYKLVTEIRKHLVEWAAVERNVDLPRSQDVSAALMDYAQAVGNFPPLLIRQMRALVGNLQESGPFGESWLDPETMVRYLFMITESNPPEVDDEWFEMLMGFLGDFLEGLEAWIEGLITAANRDEEIIRRLAPQPAYLESLYLIREDLGELAYTYAGMGRVAGWAYGNLTEFRQEIERFIAQDQFEQTLPGTPAYQGFQDGENYRDGVFPGGLFEAVNALDADLQDLDASPQHILEYEYQGTDLGEIAGDLEFGQPISDMEDEILPGPPGTPAEGFGGT</sequence>
<dbReference type="Proteomes" id="UP000015100">
    <property type="component" value="Unassembled WGS sequence"/>
</dbReference>
<dbReference type="AlphaFoldDB" id="S8A1P0"/>
<organism evidence="2 3">
    <name type="scientific">Dactylellina haptotyla (strain CBS 200.50)</name>
    <name type="common">Nematode-trapping fungus</name>
    <name type="synonym">Monacrosporium haptotylum</name>
    <dbReference type="NCBI Taxonomy" id="1284197"/>
    <lineage>
        <taxon>Eukaryota</taxon>
        <taxon>Fungi</taxon>
        <taxon>Dikarya</taxon>
        <taxon>Ascomycota</taxon>
        <taxon>Pezizomycotina</taxon>
        <taxon>Orbiliomycetes</taxon>
        <taxon>Orbiliales</taxon>
        <taxon>Orbiliaceae</taxon>
        <taxon>Dactylellina</taxon>
    </lineage>
</organism>
<protein>
    <submittedName>
        <fullName evidence="2">Uncharacterized protein</fullName>
    </submittedName>
</protein>
<comment type="caution">
    <text evidence="2">The sequence shown here is derived from an EMBL/GenBank/DDBJ whole genome shotgun (WGS) entry which is preliminary data.</text>
</comment>
<dbReference type="HOGENOM" id="CLU_897204_0_0_1"/>
<proteinExistence type="predicted"/>
<gene>
    <name evidence="2" type="ORF">H072_11567</name>
</gene>
<dbReference type="OrthoDB" id="10494021at2759"/>
<keyword evidence="3" id="KW-1185">Reference proteome</keyword>
<evidence type="ECO:0000313" key="2">
    <source>
        <dbReference type="EMBL" id="EPS35076.1"/>
    </source>
</evidence>